<dbReference type="Proteomes" id="UP000319383">
    <property type="component" value="Chromosome"/>
</dbReference>
<evidence type="ECO:0000313" key="4">
    <source>
        <dbReference type="Proteomes" id="UP000319383"/>
    </source>
</evidence>
<evidence type="ECO:0000259" key="2">
    <source>
        <dbReference type="Pfam" id="PF07995"/>
    </source>
</evidence>
<dbReference type="Pfam" id="PF07995">
    <property type="entry name" value="GSDH"/>
    <property type="match status" value="1"/>
</dbReference>
<dbReference type="PANTHER" id="PTHR19328:SF75">
    <property type="entry name" value="ALDOSE SUGAR DEHYDROGENASE YLII"/>
    <property type="match status" value="1"/>
</dbReference>
<feature type="chain" id="PRO_5021955834" evidence="1">
    <location>
        <begin position="24"/>
        <end position="402"/>
    </location>
</feature>
<dbReference type="InterPro" id="IPR012938">
    <property type="entry name" value="Glc/Sorbosone_DH"/>
</dbReference>
<name>A0A517ZVZ6_9PLAN</name>
<keyword evidence="4" id="KW-1185">Reference proteome</keyword>
<dbReference type="SUPFAM" id="SSF50952">
    <property type="entry name" value="Soluble quinoprotein glucose dehydrogenase"/>
    <property type="match status" value="1"/>
</dbReference>
<dbReference type="RefSeq" id="WP_145379129.1">
    <property type="nucleotide sequence ID" value="NZ_CP036276.1"/>
</dbReference>
<proteinExistence type="predicted"/>
<dbReference type="Gene3D" id="2.120.10.30">
    <property type="entry name" value="TolB, C-terminal domain"/>
    <property type="match status" value="1"/>
</dbReference>
<dbReference type="InterPro" id="IPR011041">
    <property type="entry name" value="Quinoprot_gluc/sorb_DH_b-prop"/>
</dbReference>
<feature type="signal peptide" evidence="1">
    <location>
        <begin position="1"/>
        <end position="23"/>
    </location>
</feature>
<dbReference type="EC" id="1.1.5.2" evidence="3"/>
<dbReference type="GO" id="GO:0008876">
    <property type="term" value="F:quinoprotein glucose dehydrogenase activity"/>
    <property type="evidence" value="ECO:0007669"/>
    <property type="project" value="UniProtKB-EC"/>
</dbReference>
<keyword evidence="3" id="KW-0560">Oxidoreductase</keyword>
<dbReference type="KEGG" id="sdyn:Mal52_51570"/>
<reference evidence="3 4" key="1">
    <citation type="submission" date="2019-02" db="EMBL/GenBank/DDBJ databases">
        <title>Deep-cultivation of Planctomycetes and their phenomic and genomic characterization uncovers novel biology.</title>
        <authorList>
            <person name="Wiegand S."/>
            <person name="Jogler M."/>
            <person name="Boedeker C."/>
            <person name="Pinto D."/>
            <person name="Vollmers J."/>
            <person name="Rivas-Marin E."/>
            <person name="Kohn T."/>
            <person name="Peeters S.H."/>
            <person name="Heuer A."/>
            <person name="Rast P."/>
            <person name="Oberbeckmann S."/>
            <person name="Bunk B."/>
            <person name="Jeske O."/>
            <person name="Meyerdierks A."/>
            <person name="Storesund J.E."/>
            <person name="Kallscheuer N."/>
            <person name="Luecker S."/>
            <person name="Lage O.M."/>
            <person name="Pohl T."/>
            <person name="Merkel B.J."/>
            <person name="Hornburger P."/>
            <person name="Mueller R.-W."/>
            <person name="Bruemmer F."/>
            <person name="Labrenz M."/>
            <person name="Spormann A.M."/>
            <person name="Op den Camp H."/>
            <person name="Overmann J."/>
            <person name="Amann R."/>
            <person name="Jetten M.S.M."/>
            <person name="Mascher T."/>
            <person name="Medema M.H."/>
            <person name="Devos D.P."/>
            <person name="Kaster A.-K."/>
            <person name="Ovreas L."/>
            <person name="Rohde M."/>
            <person name="Galperin M.Y."/>
            <person name="Jogler C."/>
        </authorList>
    </citation>
    <scope>NUCLEOTIDE SEQUENCE [LARGE SCALE GENOMIC DNA]</scope>
    <source>
        <strain evidence="3 4">Mal52</strain>
    </source>
</reference>
<dbReference type="PANTHER" id="PTHR19328">
    <property type="entry name" value="HEDGEHOG-INTERACTING PROTEIN"/>
    <property type="match status" value="1"/>
</dbReference>
<dbReference type="EMBL" id="CP036276">
    <property type="protein sequence ID" value="QDU46635.1"/>
    <property type="molecule type" value="Genomic_DNA"/>
</dbReference>
<keyword evidence="1" id="KW-0732">Signal</keyword>
<protein>
    <submittedName>
        <fullName evidence="3">Quinoprotein glucose dehydrogenase B</fullName>
        <ecNumber evidence="3">1.1.5.2</ecNumber>
    </submittedName>
</protein>
<organism evidence="3 4">
    <name type="scientific">Symmachiella dynata</name>
    <dbReference type="NCBI Taxonomy" id="2527995"/>
    <lineage>
        <taxon>Bacteria</taxon>
        <taxon>Pseudomonadati</taxon>
        <taxon>Planctomycetota</taxon>
        <taxon>Planctomycetia</taxon>
        <taxon>Planctomycetales</taxon>
        <taxon>Planctomycetaceae</taxon>
        <taxon>Symmachiella</taxon>
    </lineage>
</organism>
<dbReference type="AlphaFoldDB" id="A0A517ZVZ6"/>
<dbReference type="InterPro" id="IPR011042">
    <property type="entry name" value="6-blade_b-propeller_TolB-like"/>
</dbReference>
<gene>
    <name evidence="3" type="primary">gdhB_2</name>
    <name evidence="3" type="ORF">Mal52_51570</name>
</gene>
<sequence length="402" mass="44805" precursor="true">MKMLPRMTLVFSALALTVSILSAAGRAAEIDESPLAIRATQAFIDLEFRRPIVMTYAGDGSDRLFVAEQEGVIRVFKNDQDATESSPFLDIESQVVYKDNENEEGLLGFAFHPKYKENGHLFVYYTTTDAPHTSVVSRFTVSADNPQHVDPKTEVEILRIPQPFWNHNGGTIAFGPDGYLYIALGDGGAGNDPMGNGQNLKTWLGSILRIDVDHKSDGKNYSIPKDNPFVKTPGARPEIYAYGVRNIWRLSFDRKTGLCWAADVGQNIWEEIDIIVKGGNYGWNLREAKHKFGPNGVGPRKDLIDPIWEYHHDIGKSITGGQVYRGKKFPELAGSYLYADYVSGRIWALKYDADKKVVTANRSISWPEGVDPLPVMSFGEDEQGEAYMLTPSGHIFGFEKAE</sequence>
<feature type="domain" description="Glucose/Sorbosone dehydrogenase" evidence="2">
    <location>
        <begin position="49"/>
        <end position="363"/>
    </location>
</feature>
<evidence type="ECO:0000313" key="3">
    <source>
        <dbReference type="EMBL" id="QDU46635.1"/>
    </source>
</evidence>
<accession>A0A517ZVZ6</accession>
<evidence type="ECO:0000256" key="1">
    <source>
        <dbReference type="SAM" id="SignalP"/>
    </source>
</evidence>